<organism evidence="2 3">
    <name type="scientific">Corynebacterium qintianiae</name>
    <dbReference type="NCBI Taxonomy" id="2709392"/>
    <lineage>
        <taxon>Bacteria</taxon>
        <taxon>Bacillati</taxon>
        <taxon>Actinomycetota</taxon>
        <taxon>Actinomycetes</taxon>
        <taxon>Mycobacteriales</taxon>
        <taxon>Corynebacteriaceae</taxon>
        <taxon>Corynebacterium</taxon>
    </lineage>
</organism>
<evidence type="ECO:0008006" key="4">
    <source>
        <dbReference type="Google" id="ProtNLM"/>
    </source>
</evidence>
<keyword evidence="1" id="KW-0472">Membrane</keyword>
<accession>A0A7T0PG63</accession>
<evidence type="ECO:0000256" key="1">
    <source>
        <dbReference type="SAM" id="Phobius"/>
    </source>
</evidence>
<dbReference type="RefSeq" id="WP_165003467.1">
    <property type="nucleotide sequence ID" value="NZ_CP064955.1"/>
</dbReference>
<keyword evidence="3" id="KW-1185">Reference proteome</keyword>
<dbReference type="KEGG" id="cqn:G7Y29_01540"/>
<dbReference type="Proteomes" id="UP000594586">
    <property type="component" value="Chromosome"/>
</dbReference>
<dbReference type="AlphaFoldDB" id="A0A7T0PG63"/>
<evidence type="ECO:0000313" key="3">
    <source>
        <dbReference type="Proteomes" id="UP000594586"/>
    </source>
</evidence>
<proteinExistence type="predicted"/>
<evidence type="ECO:0000313" key="2">
    <source>
        <dbReference type="EMBL" id="QPK83522.1"/>
    </source>
</evidence>
<dbReference type="EMBL" id="CP064955">
    <property type="protein sequence ID" value="QPK83522.1"/>
    <property type="molecule type" value="Genomic_DNA"/>
</dbReference>
<gene>
    <name evidence="2" type="ORF">G7Y29_01540</name>
</gene>
<keyword evidence="1" id="KW-1133">Transmembrane helix</keyword>
<sequence length="186" mass="20071">MTRALSAVDRLLVFLCGCTLLGAGLAPAALYWDVPYASEFVASLDRARLSSLPQSPWYPYALAGALTVALVLGAWLVYSNIRSRAFTTRPVTPADGKHGDTVFHLQRVAQAACEHMSASEVVDNAQATVAMVRDRPTVTFTVTAEPGYTLRETVSFVESAERDFVAACGAMDIDTVYKLHLDRIGG</sequence>
<feature type="transmembrane region" description="Helical" evidence="1">
    <location>
        <begin position="57"/>
        <end position="78"/>
    </location>
</feature>
<keyword evidence="1" id="KW-0812">Transmembrane</keyword>
<name>A0A7T0PG63_9CORY</name>
<reference evidence="2 3" key="1">
    <citation type="submission" date="2020-11" db="EMBL/GenBank/DDBJ databases">
        <title>Corynebacterium sp. MC1420.</title>
        <authorList>
            <person name="Zhou J."/>
        </authorList>
    </citation>
    <scope>NUCLEOTIDE SEQUENCE [LARGE SCALE GENOMIC DNA]</scope>
    <source>
        <strain evidence="2 3">MC1420</strain>
    </source>
</reference>
<protein>
    <recommendedName>
        <fullName evidence="4">Alkaline shock response membrane anchor protein AmaP</fullName>
    </recommendedName>
</protein>